<name>A0AA38GA77_TAXCH</name>
<dbReference type="PIRSF" id="PIRSF006060">
    <property type="entry name" value="AA_transporter"/>
    <property type="match status" value="1"/>
</dbReference>
<feature type="transmembrane region" description="Helical" evidence="6">
    <location>
        <begin position="340"/>
        <end position="365"/>
    </location>
</feature>
<evidence type="ECO:0000256" key="4">
    <source>
        <dbReference type="ARBA" id="ARBA00022989"/>
    </source>
</evidence>
<feature type="transmembrane region" description="Helical" evidence="6">
    <location>
        <begin position="213"/>
        <end position="234"/>
    </location>
</feature>
<feature type="transmembrane region" description="Helical" evidence="6">
    <location>
        <begin position="297"/>
        <end position="320"/>
    </location>
</feature>
<feature type="transmembrane region" description="Helical" evidence="6">
    <location>
        <begin position="189"/>
        <end position="206"/>
    </location>
</feature>
<feature type="transmembrane region" description="Helical" evidence="6">
    <location>
        <begin position="392"/>
        <end position="410"/>
    </location>
</feature>
<dbReference type="OMA" id="FCLYLMY"/>
<reference evidence="7 8" key="1">
    <citation type="journal article" date="2021" name="Nat. Plants">
        <title>The Taxus genome provides insights into paclitaxel biosynthesis.</title>
        <authorList>
            <person name="Xiong X."/>
            <person name="Gou J."/>
            <person name="Liao Q."/>
            <person name="Li Y."/>
            <person name="Zhou Q."/>
            <person name="Bi G."/>
            <person name="Li C."/>
            <person name="Du R."/>
            <person name="Wang X."/>
            <person name="Sun T."/>
            <person name="Guo L."/>
            <person name="Liang H."/>
            <person name="Lu P."/>
            <person name="Wu Y."/>
            <person name="Zhang Z."/>
            <person name="Ro D.K."/>
            <person name="Shang Y."/>
            <person name="Huang S."/>
            <person name="Yan J."/>
        </authorList>
    </citation>
    <scope>NUCLEOTIDE SEQUENCE [LARGE SCALE GENOMIC DNA]</scope>
    <source>
        <strain evidence="7">Ta-2019</strain>
    </source>
</reference>
<accession>A0AA38GA77</accession>
<evidence type="ECO:0000313" key="8">
    <source>
        <dbReference type="Proteomes" id="UP000824469"/>
    </source>
</evidence>
<evidence type="ECO:0000256" key="1">
    <source>
        <dbReference type="ARBA" id="ARBA00004141"/>
    </source>
</evidence>
<evidence type="ECO:0000256" key="5">
    <source>
        <dbReference type="ARBA" id="ARBA00023136"/>
    </source>
</evidence>
<protein>
    <recommendedName>
        <fullName evidence="9">Cationic amino acid transporter</fullName>
    </recommendedName>
</protein>
<dbReference type="AlphaFoldDB" id="A0AA38GA77"/>
<keyword evidence="8" id="KW-1185">Reference proteome</keyword>
<evidence type="ECO:0000256" key="3">
    <source>
        <dbReference type="ARBA" id="ARBA00022692"/>
    </source>
</evidence>
<comment type="caution">
    <text evidence="7">The sequence shown here is derived from an EMBL/GenBank/DDBJ whole genome shotgun (WGS) entry which is preliminary data.</text>
</comment>
<dbReference type="PANTHER" id="PTHR43243:SF41">
    <property type="entry name" value="CATIONIC AMINO ACID TRANSPORTER 7, CHLOROPLASTIC"/>
    <property type="match status" value="1"/>
</dbReference>
<keyword evidence="4 6" id="KW-1133">Transmembrane helix</keyword>
<feature type="transmembrane region" description="Helical" evidence="6">
    <location>
        <begin position="62"/>
        <end position="81"/>
    </location>
</feature>
<feature type="transmembrane region" description="Helical" evidence="6">
    <location>
        <begin position="93"/>
        <end position="115"/>
    </location>
</feature>
<dbReference type="Proteomes" id="UP000824469">
    <property type="component" value="Unassembled WGS sequence"/>
</dbReference>
<evidence type="ECO:0008006" key="9">
    <source>
        <dbReference type="Google" id="ProtNLM"/>
    </source>
</evidence>
<feature type="transmembrane region" description="Helical" evidence="6">
    <location>
        <begin position="136"/>
        <end position="156"/>
    </location>
</feature>
<proteinExistence type="inferred from homology"/>
<gene>
    <name evidence="7" type="ORF">KI387_019318</name>
</gene>
<dbReference type="Pfam" id="PF13520">
    <property type="entry name" value="AA_permease_2"/>
    <property type="match status" value="1"/>
</dbReference>
<feature type="transmembrane region" description="Helical" evidence="6">
    <location>
        <begin position="254"/>
        <end position="276"/>
    </location>
</feature>
<dbReference type="GO" id="GO:0015171">
    <property type="term" value="F:amino acid transmembrane transporter activity"/>
    <property type="evidence" value="ECO:0007669"/>
    <property type="project" value="TreeGrafter"/>
</dbReference>
<feature type="transmembrane region" description="Helical" evidence="6">
    <location>
        <begin position="416"/>
        <end position="437"/>
    </location>
</feature>
<comment type="subcellular location">
    <subcellularLocation>
        <location evidence="1">Membrane</location>
        <topology evidence="1">Multi-pass membrane protein</topology>
    </subcellularLocation>
</comment>
<keyword evidence="3 6" id="KW-0812">Transmembrane</keyword>
<dbReference type="EMBL" id="JAHRHJ020000004">
    <property type="protein sequence ID" value="KAH9317549.1"/>
    <property type="molecule type" value="Genomic_DNA"/>
</dbReference>
<evidence type="ECO:0000313" key="7">
    <source>
        <dbReference type="EMBL" id="KAH9317549.1"/>
    </source>
</evidence>
<evidence type="ECO:0000256" key="6">
    <source>
        <dbReference type="SAM" id="Phobius"/>
    </source>
</evidence>
<dbReference type="PANTHER" id="PTHR43243">
    <property type="entry name" value="INNER MEMBRANE TRANSPORTER YGJI-RELATED"/>
    <property type="match status" value="1"/>
</dbReference>
<dbReference type="GO" id="GO:0005886">
    <property type="term" value="C:plasma membrane"/>
    <property type="evidence" value="ECO:0007669"/>
    <property type="project" value="TreeGrafter"/>
</dbReference>
<sequence length="441" mass="46878">MEEKGKRGNGNGSFSSFRAYLAALKETPRRLVQRSGAVWSCGEELSRVKARSGAEMQRNLRWYDLVCLGIGGMVGAGVFVTTGRAARDYAGPAVIISYAIAGVSALLSAFCYTEFAVAMPVAGGAFSYLRTTFGELAAYITGANLIMEYVVSNAAVARSLTSYLGTAIGSDTDSWRFKVDGLMTGYDELDLLAVAIIVLITICICYSTKESSVFNMVLTAVHVGFILFIIVIGFGKGENRNFTQAAKATSSGGFAPYGASGVFNGAAIVYFSYIGYDAVSTMAEEVKCPAKDIPIGVSGSVVIVTLLYGLLAAAMCKLVPYDMINANAPFSMAFKDSAGWGWVTNVVGAGASLGILTSLMVAMLGQARYMCVIGRSHVIPAWFAKVNRQTGTPVNASIFLGICTAVIALFTDLEILVNLICIGTLLVFYMVANALVYRRYV</sequence>
<keyword evidence="5 6" id="KW-0472">Membrane</keyword>
<comment type="similarity">
    <text evidence="2">Belongs to the amino acid-polyamine-organocation (APC) superfamily. Cationic amino acid transporter (CAT) (TC 2.A.3.3) family.</text>
</comment>
<organism evidence="7 8">
    <name type="scientific">Taxus chinensis</name>
    <name type="common">Chinese yew</name>
    <name type="synonym">Taxus wallichiana var. chinensis</name>
    <dbReference type="NCBI Taxonomy" id="29808"/>
    <lineage>
        <taxon>Eukaryota</taxon>
        <taxon>Viridiplantae</taxon>
        <taxon>Streptophyta</taxon>
        <taxon>Embryophyta</taxon>
        <taxon>Tracheophyta</taxon>
        <taxon>Spermatophyta</taxon>
        <taxon>Pinopsida</taxon>
        <taxon>Pinidae</taxon>
        <taxon>Conifers II</taxon>
        <taxon>Cupressales</taxon>
        <taxon>Taxaceae</taxon>
        <taxon>Taxus</taxon>
    </lineage>
</organism>
<dbReference type="Gene3D" id="1.20.1740.10">
    <property type="entry name" value="Amino acid/polyamine transporter I"/>
    <property type="match status" value="1"/>
</dbReference>
<feature type="non-terminal residue" evidence="7">
    <location>
        <position position="441"/>
    </location>
</feature>
<evidence type="ECO:0000256" key="2">
    <source>
        <dbReference type="ARBA" id="ARBA00008572"/>
    </source>
</evidence>
<dbReference type="InterPro" id="IPR002293">
    <property type="entry name" value="AA/rel_permease1"/>
</dbReference>